<dbReference type="InterPro" id="IPR027417">
    <property type="entry name" value="P-loop_NTPase"/>
</dbReference>
<sequence length="391" mass="42583">MATKHIFVTGGVASSLGKGLTASSLGHLLRARGLRVTMQKLDPYINVDPGTMNPFQHGEVFVTEDGAETDLDIGHYERFLDVNLVGRANVTTGQVYSNVLARERRGEYLGDTVQVIPHITNEIKDRMREPATLGKDAPDVIITEIGGTVGDIESLPFLEAARQVRHEIGRDNSFFLHVSLVPYLAPSGELKTKPTQHSVAALRQVGIQPDGLVLRADREIPESIKGKISLMCDVDREGVCACVDAPSIYDIPKVVHGEQLDAFVIRRLGLKFRDVNWADWDRLLRRVHQPKHEVEIALVGKYIDLPDAYLSVTEALRAGGFAQDARVTIRWVASDGCETPEGRRRRSPASTPCSSRVVSACAASRASSARCAGPVRTSCPPSASASACSAW</sequence>
<dbReference type="NCBIfam" id="TIGR00337">
    <property type="entry name" value="PyrG"/>
    <property type="match status" value="1"/>
</dbReference>
<gene>
    <name evidence="3" type="ORF">GCM10025862_10530</name>
</gene>
<reference evidence="4" key="1">
    <citation type="journal article" date="2019" name="Int. J. Syst. Evol. Microbiol.">
        <title>The Global Catalogue of Microorganisms (GCM) 10K type strain sequencing project: providing services to taxonomists for standard genome sequencing and annotation.</title>
        <authorList>
            <consortium name="The Broad Institute Genomics Platform"/>
            <consortium name="The Broad Institute Genome Sequencing Center for Infectious Disease"/>
            <person name="Wu L."/>
            <person name="Ma J."/>
        </authorList>
    </citation>
    <scope>NUCLEOTIDE SEQUENCE [LARGE SCALE GENOMIC DNA]</scope>
    <source>
        <strain evidence="4">NBRC 105830</strain>
    </source>
</reference>
<dbReference type="CDD" id="cd03113">
    <property type="entry name" value="CTPS_N"/>
    <property type="match status" value="1"/>
</dbReference>
<name>A0ABQ6HL06_9MICO</name>
<comment type="caution">
    <text evidence="3">The sequence shown here is derived from an EMBL/GenBank/DDBJ whole genome shotgun (WGS) entry which is preliminary data.</text>
</comment>
<organism evidence="3 4">
    <name type="scientific">Arsenicicoccus piscis</name>
    <dbReference type="NCBI Taxonomy" id="673954"/>
    <lineage>
        <taxon>Bacteria</taxon>
        <taxon>Bacillati</taxon>
        <taxon>Actinomycetota</taxon>
        <taxon>Actinomycetes</taxon>
        <taxon>Micrococcales</taxon>
        <taxon>Intrasporangiaceae</taxon>
        <taxon>Arsenicicoccus</taxon>
    </lineage>
</organism>
<keyword evidence="1" id="KW-0315">Glutamine amidotransferase</keyword>
<dbReference type="SUPFAM" id="SSF52317">
    <property type="entry name" value="Class I glutamine amidotransferase-like"/>
    <property type="match status" value="1"/>
</dbReference>
<accession>A0ABQ6HL06</accession>
<dbReference type="EMBL" id="BSUJ01000001">
    <property type="protein sequence ID" value="GMA19032.1"/>
    <property type="molecule type" value="Genomic_DNA"/>
</dbReference>
<dbReference type="InterPro" id="IPR029062">
    <property type="entry name" value="Class_I_gatase-like"/>
</dbReference>
<dbReference type="Proteomes" id="UP001157109">
    <property type="component" value="Unassembled WGS sequence"/>
</dbReference>
<dbReference type="Gene3D" id="3.40.50.300">
    <property type="entry name" value="P-loop containing nucleotide triphosphate hydrolases"/>
    <property type="match status" value="1"/>
</dbReference>
<dbReference type="InterPro" id="IPR004468">
    <property type="entry name" value="CTP_synthase"/>
</dbReference>
<dbReference type="NCBIfam" id="NF003792">
    <property type="entry name" value="PRK05380.1"/>
    <property type="match status" value="1"/>
</dbReference>
<dbReference type="Pfam" id="PF06418">
    <property type="entry name" value="CTP_synth_N"/>
    <property type="match status" value="1"/>
</dbReference>
<dbReference type="InterPro" id="IPR017456">
    <property type="entry name" value="CTP_synthase_N"/>
</dbReference>
<dbReference type="PANTHER" id="PTHR11550">
    <property type="entry name" value="CTP SYNTHASE"/>
    <property type="match status" value="1"/>
</dbReference>
<evidence type="ECO:0000313" key="3">
    <source>
        <dbReference type="EMBL" id="GMA19032.1"/>
    </source>
</evidence>
<protein>
    <recommendedName>
        <fullName evidence="2">CTP synthase N-terminal domain-containing protein</fullName>
    </recommendedName>
</protein>
<proteinExistence type="predicted"/>
<evidence type="ECO:0000313" key="4">
    <source>
        <dbReference type="Proteomes" id="UP001157109"/>
    </source>
</evidence>
<dbReference type="PANTHER" id="PTHR11550:SF0">
    <property type="entry name" value="CTP SYNTHASE-RELATED"/>
    <property type="match status" value="1"/>
</dbReference>
<dbReference type="SUPFAM" id="SSF52540">
    <property type="entry name" value="P-loop containing nucleoside triphosphate hydrolases"/>
    <property type="match status" value="1"/>
</dbReference>
<dbReference type="Gene3D" id="3.40.50.880">
    <property type="match status" value="1"/>
</dbReference>
<feature type="domain" description="CTP synthase N-terminal" evidence="2">
    <location>
        <begin position="4"/>
        <end position="270"/>
    </location>
</feature>
<evidence type="ECO:0000259" key="2">
    <source>
        <dbReference type="Pfam" id="PF06418"/>
    </source>
</evidence>
<evidence type="ECO:0000256" key="1">
    <source>
        <dbReference type="ARBA" id="ARBA00022962"/>
    </source>
</evidence>
<keyword evidence="4" id="KW-1185">Reference proteome</keyword>